<keyword evidence="3" id="KW-1003">Cell membrane</keyword>
<comment type="similarity">
    <text evidence="2">Belongs to the UPF0718 family.</text>
</comment>
<evidence type="ECO:0000256" key="4">
    <source>
        <dbReference type="ARBA" id="ARBA00022692"/>
    </source>
</evidence>
<name>A0A6P1MBR2_9BACT</name>
<keyword evidence="6 7" id="KW-0472">Membrane</keyword>
<dbReference type="PANTHER" id="PTHR34184:SF4">
    <property type="entry name" value="UPF0718 PROTEIN YCGR"/>
    <property type="match status" value="1"/>
</dbReference>
<feature type="transmembrane region" description="Helical" evidence="7">
    <location>
        <begin position="6"/>
        <end position="27"/>
    </location>
</feature>
<dbReference type="NCBIfam" id="NF033936">
    <property type="entry name" value="CuZnOut_SO0444"/>
    <property type="match status" value="1"/>
</dbReference>
<evidence type="ECO:0000256" key="2">
    <source>
        <dbReference type="ARBA" id="ARBA00006386"/>
    </source>
</evidence>
<dbReference type="InterPro" id="IPR052923">
    <property type="entry name" value="UPF0718"/>
</dbReference>
<feature type="transmembrane region" description="Helical" evidence="7">
    <location>
        <begin position="164"/>
        <end position="182"/>
    </location>
</feature>
<dbReference type="InterPro" id="IPR005524">
    <property type="entry name" value="DUF318"/>
</dbReference>
<protein>
    <submittedName>
        <fullName evidence="8">SO_0444 family Cu/Zn efflux transporter</fullName>
    </submittedName>
</protein>
<keyword evidence="5 7" id="KW-1133">Transmembrane helix</keyword>
<sequence>MAIMAPYLLLGFLVAGILAAFVPVTFIETHLGKRGFKQIIKASLLGVPIPLCSCSVIPLSASLSKHGATRGATVSFLTSTPQTGVDSIAATWGLLGPLFAVFRTVVAFITGCICGASVEAFSSAQDESPHEACDEHCPSCNPVPKTVRWKQVFTYGFGTLPRDIGRALLIGILVSGLLGALVPEDLFTRYLNSEWLSMLAVMGLGIPLYVCSTGSIPIALAMIGAGLSPGAGLVFLITGPATNAATITTVFKSMGKKAVIIYLTTLAGCSLIAGWLLNRILSIDMVVDHVEHHATSAGIFEHICAAFLTALLIRSVLPRKKKCCSEPQH</sequence>
<keyword evidence="4 7" id="KW-0812">Transmembrane</keyword>
<accession>A0A6P1MBR2</accession>
<dbReference type="Pfam" id="PF03773">
    <property type="entry name" value="ArsP_1"/>
    <property type="match status" value="1"/>
</dbReference>
<evidence type="ECO:0000313" key="8">
    <source>
        <dbReference type="EMBL" id="QHI69006.1"/>
    </source>
</evidence>
<dbReference type="EMBL" id="CP047593">
    <property type="protein sequence ID" value="QHI69006.1"/>
    <property type="molecule type" value="Genomic_DNA"/>
</dbReference>
<evidence type="ECO:0000256" key="6">
    <source>
        <dbReference type="ARBA" id="ARBA00023136"/>
    </source>
</evidence>
<feature type="transmembrane region" description="Helical" evidence="7">
    <location>
        <begin position="216"/>
        <end position="238"/>
    </location>
</feature>
<dbReference type="PANTHER" id="PTHR34184">
    <property type="entry name" value="UPF0718 PROTEIN YCGR"/>
    <property type="match status" value="1"/>
</dbReference>
<feature type="transmembrane region" description="Helical" evidence="7">
    <location>
        <begin position="39"/>
        <end position="61"/>
    </location>
</feature>
<organism evidence="8 9">
    <name type="scientific">Tichowtungia aerotolerans</name>
    <dbReference type="NCBI Taxonomy" id="2697043"/>
    <lineage>
        <taxon>Bacteria</taxon>
        <taxon>Pseudomonadati</taxon>
        <taxon>Kiritimatiellota</taxon>
        <taxon>Tichowtungiia</taxon>
        <taxon>Tichowtungiales</taxon>
        <taxon>Tichowtungiaceae</taxon>
        <taxon>Tichowtungia</taxon>
    </lineage>
</organism>
<dbReference type="Proteomes" id="UP000464954">
    <property type="component" value="Chromosome"/>
</dbReference>
<evidence type="ECO:0000313" key="9">
    <source>
        <dbReference type="Proteomes" id="UP000464954"/>
    </source>
</evidence>
<feature type="transmembrane region" description="Helical" evidence="7">
    <location>
        <begin position="194"/>
        <end position="210"/>
    </location>
</feature>
<keyword evidence="9" id="KW-1185">Reference proteome</keyword>
<comment type="subcellular location">
    <subcellularLocation>
        <location evidence="1">Cell membrane</location>
        <topology evidence="1">Multi-pass membrane protein</topology>
    </subcellularLocation>
</comment>
<reference evidence="8 9" key="1">
    <citation type="submission" date="2020-01" db="EMBL/GenBank/DDBJ databases">
        <title>Ponticoccus aerotolerans gen. nov., sp. nov., an anaerobic bacterium and proposal of Ponticoccusceae fam. nov., Ponticoccusles ord. nov. and Ponticoccuse classis nov. in the phylum Kiritimatiellaeota.</title>
        <authorList>
            <person name="Zhou L.Y."/>
            <person name="Du Z.J."/>
        </authorList>
    </citation>
    <scope>NUCLEOTIDE SEQUENCE [LARGE SCALE GENOMIC DNA]</scope>
    <source>
        <strain evidence="8 9">S-5007</strain>
    </source>
</reference>
<evidence type="ECO:0000256" key="5">
    <source>
        <dbReference type="ARBA" id="ARBA00022989"/>
    </source>
</evidence>
<dbReference type="AlphaFoldDB" id="A0A6P1MBR2"/>
<feature type="transmembrane region" description="Helical" evidence="7">
    <location>
        <begin position="259"/>
        <end position="277"/>
    </location>
</feature>
<gene>
    <name evidence="8" type="ORF">GT409_05955</name>
</gene>
<evidence type="ECO:0000256" key="3">
    <source>
        <dbReference type="ARBA" id="ARBA00022475"/>
    </source>
</evidence>
<evidence type="ECO:0000256" key="7">
    <source>
        <dbReference type="SAM" id="Phobius"/>
    </source>
</evidence>
<dbReference type="RefSeq" id="WP_160627893.1">
    <property type="nucleotide sequence ID" value="NZ_CP047593.1"/>
</dbReference>
<proteinExistence type="inferred from homology"/>
<feature type="transmembrane region" description="Helical" evidence="7">
    <location>
        <begin position="297"/>
        <end position="317"/>
    </location>
</feature>
<dbReference type="GO" id="GO:0005886">
    <property type="term" value="C:plasma membrane"/>
    <property type="evidence" value="ECO:0007669"/>
    <property type="project" value="UniProtKB-SubCell"/>
</dbReference>
<evidence type="ECO:0000256" key="1">
    <source>
        <dbReference type="ARBA" id="ARBA00004651"/>
    </source>
</evidence>
<dbReference type="KEGG" id="taer:GT409_05955"/>